<feature type="region of interest" description="G2" evidence="7">
    <location>
        <begin position="37"/>
        <end position="41"/>
    </location>
</feature>
<feature type="domain" description="KH type-2" evidence="9">
    <location>
        <begin position="193"/>
        <end position="278"/>
    </location>
</feature>
<dbReference type="NCBIfam" id="TIGR00436">
    <property type="entry name" value="era"/>
    <property type="match status" value="1"/>
</dbReference>
<accession>A0ABT5L863</accession>
<evidence type="ECO:0000259" key="9">
    <source>
        <dbReference type="PROSITE" id="PS50823"/>
    </source>
</evidence>
<comment type="caution">
    <text evidence="11">The sequence shown here is derived from an EMBL/GenBank/DDBJ whole genome shotgun (WGS) entry which is preliminary data.</text>
</comment>
<dbReference type="NCBIfam" id="NF000908">
    <property type="entry name" value="PRK00089.1"/>
    <property type="match status" value="1"/>
</dbReference>
<dbReference type="InterPro" id="IPR004044">
    <property type="entry name" value="KH_dom_type_2"/>
</dbReference>
<dbReference type="Gene3D" id="3.30.300.20">
    <property type="match status" value="1"/>
</dbReference>
<keyword evidence="4 6" id="KW-0694">RNA-binding</keyword>
<dbReference type="PANTHER" id="PTHR42698">
    <property type="entry name" value="GTPASE ERA"/>
    <property type="match status" value="1"/>
</dbReference>
<dbReference type="CDD" id="cd22534">
    <property type="entry name" value="KH-II_Era"/>
    <property type="match status" value="1"/>
</dbReference>
<dbReference type="Pfam" id="PF01926">
    <property type="entry name" value="MMR_HSR1"/>
    <property type="match status" value="1"/>
</dbReference>
<proteinExistence type="inferred from homology"/>
<feature type="region of interest" description="G5" evidence="7">
    <location>
        <begin position="149"/>
        <end position="151"/>
    </location>
</feature>
<dbReference type="Gene3D" id="3.40.50.300">
    <property type="entry name" value="P-loop containing nucleotide triphosphate hydrolases"/>
    <property type="match status" value="1"/>
</dbReference>
<evidence type="ECO:0000259" key="10">
    <source>
        <dbReference type="PROSITE" id="PS51713"/>
    </source>
</evidence>
<feature type="binding site" evidence="6">
    <location>
        <begin position="119"/>
        <end position="122"/>
    </location>
    <ligand>
        <name>GTP</name>
        <dbReference type="ChEBI" id="CHEBI:37565"/>
    </ligand>
</feature>
<keyword evidence="6" id="KW-0963">Cytoplasm</keyword>
<organism evidence="11 12">
    <name type="scientific">Columbia Basin potato purple top phytoplasma</name>
    <dbReference type="NCBI Taxonomy" id="307134"/>
    <lineage>
        <taxon>Bacteria</taxon>
        <taxon>Bacillati</taxon>
        <taxon>Mycoplasmatota</taxon>
        <taxon>Mollicutes</taxon>
        <taxon>Acholeplasmatales</taxon>
        <taxon>Acholeplasmataceae</taxon>
        <taxon>Candidatus Phytoplasma</taxon>
        <taxon>16SrVI (Clover proliferation group)</taxon>
    </lineage>
</organism>
<keyword evidence="6" id="KW-0699">rRNA-binding</keyword>
<evidence type="ECO:0000313" key="11">
    <source>
        <dbReference type="EMBL" id="MDC9031869.1"/>
    </source>
</evidence>
<dbReference type="PROSITE" id="PS51713">
    <property type="entry name" value="G_ERA"/>
    <property type="match status" value="1"/>
</dbReference>
<keyword evidence="5 6" id="KW-0342">GTP-binding</keyword>
<keyword evidence="12" id="KW-1185">Reference proteome</keyword>
<evidence type="ECO:0000256" key="1">
    <source>
        <dbReference type="ARBA" id="ARBA00007921"/>
    </source>
</evidence>
<feature type="domain" description="Era-type G" evidence="10">
    <location>
        <begin position="3"/>
        <end position="170"/>
    </location>
</feature>
<dbReference type="InterPro" id="IPR015946">
    <property type="entry name" value="KH_dom-like_a/b"/>
</dbReference>
<dbReference type="InterPro" id="IPR005662">
    <property type="entry name" value="GTPase_Era-like"/>
</dbReference>
<dbReference type="SUPFAM" id="SSF52540">
    <property type="entry name" value="P-loop containing nucleoside triphosphate hydrolases"/>
    <property type="match status" value="1"/>
</dbReference>
<sequence>MFKSGFVSMIGKANVGKSTLLNSLLNQKVSIASDKPNTTKHKILGIYNDPNSQIIFVDNPGLIYQRKKILISKVNFVTLKNIEDVKVILFLVNDECRTEDKEILTFFQKYNKNIILVITKIDLFTKKTSIDKIILSYLKHFTFDAVIPLSSIKKQNLNILKENILSLLDKRPPYFSKSFTTNLSKEELILEFIREKIFYYSDKELPHVCSVVLDNIINNEDFSIQMDILISVPKISQRKILIGSNGTKLKKIRLAAQKDIRRFLKKKISLNLWVKVDPKMKNKGKFLFDVIS</sequence>
<comment type="function">
    <text evidence="6">An essential GTPase that binds both GDP and GTP, with rapid nucleotide exchange. Plays a role in 16S rRNA processing and 30S ribosomal subunit biogenesis and possibly also in cell cycle regulation and energy metabolism.</text>
</comment>
<evidence type="ECO:0000256" key="7">
    <source>
        <dbReference type="PROSITE-ProRule" id="PRU01050"/>
    </source>
</evidence>
<reference evidence="11 12" key="1">
    <citation type="journal article" date="2023" name="Plant">
        <title>Draft Genome Sequence Resource of CBPPT1, a 'Candidatus Phytoplasma trifolii'-Related Strain Associated with Potato Purple Top Disease in the Columbia Basin, U.S.A.</title>
        <authorList>
            <person name="Wei W."/>
            <person name="Shao J."/>
            <person name="Bottner-Parker K.D."/>
            <person name="Zhao Y."/>
        </authorList>
    </citation>
    <scope>NUCLEOTIDE SEQUENCE [LARGE SCALE GENOMIC DNA]</scope>
    <source>
        <strain evidence="11 12">CBPPT1</strain>
    </source>
</reference>
<feature type="region of interest" description="G1" evidence="7">
    <location>
        <begin position="11"/>
        <end position="18"/>
    </location>
</feature>
<evidence type="ECO:0000256" key="3">
    <source>
        <dbReference type="ARBA" id="ARBA00022741"/>
    </source>
</evidence>
<evidence type="ECO:0000256" key="2">
    <source>
        <dbReference type="ARBA" id="ARBA00020484"/>
    </source>
</evidence>
<feature type="region of interest" description="G4" evidence="7">
    <location>
        <begin position="119"/>
        <end position="122"/>
    </location>
</feature>
<dbReference type="InterPro" id="IPR009019">
    <property type="entry name" value="KH_sf_prok-type"/>
</dbReference>
<feature type="region of interest" description="G3" evidence="7">
    <location>
        <begin position="58"/>
        <end position="61"/>
    </location>
</feature>
<dbReference type="SUPFAM" id="SSF54814">
    <property type="entry name" value="Prokaryotic type KH domain (KH-domain type II)"/>
    <property type="match status" value="1"/>
</dbReference>
<dbReference type="CDD" id="cd04163">
    <property type="entry name" value="Era"/>
    <property type="match status" value="1"/>
</dbReference>
<feature type="binding site" evidence="6">
    <location>
        <begin position="11"/>
        <end position="18"/>
    </location>
    <ligand>
        <name>GTP</name>
        <dbReference type="ChEBI" id="CHEBI:37565"/>
    </ligand>
</feature>
<dbReference type="InterPro" id="IPR005225">
    <property type="entry name" value="Small_GTP-bd"/>
</dbReference>
<dbReference type="NCBIfam" id="TIGR00231">
    <property type="entry name" value="small_GTP"/>
    <property type="match status" value="1"/>
</dbReference>
<keyword evidence="6" id="KW-0690">Ribosome biogenesis</keyword>
<evidence type="ECO:0000256" key="8">
    <source>
        <dbReference type="RuleBase" id="RU003761"/>
    </source>
</evidence>
<keyword evidence="3 6" id="KW-0547">Nucleotide-binding</keyword>
<evidence type="ECO:0000313" key="12">
    <source>
        <dbReference type="Proteomes" id="UP001221763"/>
    </source>
</evidence>
<dbReference type="InterPro" id="IPR006073">
    <property type="entry name" value="GTP-bd"/>
</dbReference>
<dbReference type="InterPro" id="IPR030388">
    <property type="entry name" value="G_ERA_dom"/>
</dbReference>
<comment type="subunit">
    <text evidence="6">Monomer.</text>
</comment>
<gene>
    <name evidence="6" type="primary">era</name>
    <name evidence="11" type="ORF">M8044_000088</name>
</gene>
<name>A0ABT5L863_9MOLU</name>
<protein>
    <recommendedName>
        <fullName evidence="2 6">GTPase Era</fullName>
    </recommendedName>
</protein>
<dbReference type="PANTHER" id="PTHR42698:SF1">
    <property type="entry name" value="GTPASE ERA, MITOCHONDRIAL"/>
    <property type="match status" value="1"/>
</dbReference>
<evidence type="ECO:0000256" key="6">
    <source>
        <dbReference type="HAMAP-Rule" id="MF_00367"/>
    </source>
</evidence>
<dbReference type="Proteomes" id="UP001221763">
    <property type="component" value="Unassembled WGS sequence"/>
</dbReference>
<dbReference type="EMBL" id="JANHJP010000002">
    <property type="protein sequence ID" value="MDC9031869.1"/>
    <property type="molecule type" value="Genomic_DNA"/>
</dbReference>
<dbReference type="InterPro" id="IPR027417">
    <property type="entry name" value="P-loop_NTPase"/>
</dbReference>
<dbReference type="HAMAP" id="MF_00367">
    <property type="entry name" value="GTPase_Era"/>
    <property type="match status" value="1"/>
</dbReference>
<dbReference type="PROSITE" id="PS50823">
    <property type="entry name" value="KH_TYPE_2"/>
    <property type="match status" value="1"/>
</dbReference>
<evidence type="ECO:0000256" key="4">
    <source>
        <dbReference type="ARBA" id="ARBA00022884"/>
    </source>
</evidence>
<dbReference type="Pfam" id="PF07650">
    <property type="entry name" value="KH_2"/>
    <property type="match status" value="1"/>
</dbReference>
<keyword evidence="6" id="KW-1003">Cell membrane</keyword>
<comment type="subcellular location">
    <subcellularLocation>
        <location evidence="6">Cytoplasm</location>
    </subcellularLocation>
    <subcellularLocation>
        <location evidence="6">Cell membrane</location>
        <topology evidence="6">Peripheral membrane protein</topology>
    </subcellularLocation>
</comment>
<evidence type="ECO:0000256" key="5">
    <source>
        <dbReference type="ARBA" id="ARBA00023134"/>
    </source>
</evidence>
<comment type="caution">
    <text evidence="6">Lacks conserved residue(s) required for the propagation of feature annotation.</text>
</comment>
<keyword evidence="6" id="KW-0472">Membrane</keyword>
<dbReference type="RefSeq" id="WP_273585100.1">
    <property type="nucleotide sequence ID" value="NZ_JANHJP010000002.1"/>
</dbReference>
<comment type="similarity">
    <text evidence="1 6 7 8">Belongs to the TRAFAC class TrmE-Era-EngA-EngB-Septin-like GTPase superfamily. Era GTPase family.</text>
</comment>